<gene>
    <name evidence="1" type="ORF">HMPREF1056_02171</name>
</gene>
<comment type="caution">
    <text evidence="1">The sequence shown here is derived from an EMBL/GenBank/DDBJ whole genome shotgun (WGS) entry which is preliminary data.</text>
</comment>
<dbReference type="RefSeq" id="WP_004326705.1">
    <property type="nucleotide sequence ID" value="NZ_JH724215.1"/>
</dbReference>
<dbReference type="EMBL" id="AGXN01000012">
    <property type="protein sequence ID" value="EIY96283.1"/>
    <property type="molecule type" value="Genomic_DNA"/>
</dbReference>
<evidence type="ECO:0000313" key="2">
    <source>
        <dbReference type="Proteomes" id="UP000003879"/>
    </source>
</evidence>
<dbReference type="Proteomes" id="UP000003879">
    <property type="component" value="Unassembled WGS sequence"/>
</dbReference>
<sequence length="247" mass="28321">MENEKMQVNFAPGMTEATLRVIELHEENELPVLEPDKVELAGTIGSVHEFLLKRISEKEQINQKRCYILVDREKMTLKLVTNETDSRNKATVRGELKYYPKFLEFGINTSKTWEPVQLSKFFKMNRAFFKDAQYNMELVTVLKNFKASIDSKVENSRQDNGSRTDNYSQVVNSNLPASFNLIVPIFKGRPAEEIEVEIIADVDGRNIRLSLCSPGAEVIVEEERNKAIDEQLLLIRKLAPDIAIIEQ</sequence>
<dbReference type="HOGENOM" id="CLU_1118325_0_0_10"/>
<dbReference type="PATRIC" id="fig|997883.3.peg.2269"/>
<dbReference type="AlphaFoldDB" id="A0A0E2APT1"/>
<name>A0A0E2APT1_BACFG</name>
<evidence type="ECO:0000313" key="1">
    <source>
        <dbReference type="EMBL" id="EIY96283.1"/>
    </source>
</evidence>
<proteinExistence type="predicted"/>
<protein>
    <submittedName>
        <fullName evidence="1">Uncharacterized protein</fullName>
    </submittedName>
</protein>
<accession>A0A0E2APT1</accession>
<organism evidence="1 2">
    <name type="scientific">Bacteroides fragilis CL07T12C05</name>
    <dbReference type="NCBI Taxonomy" id="997883"/>
    <lineage>
        <taxon>Bacteria</taxon>
        <taxon>Pseudomonadati</taxon>
        <taxon>Bacteroidota</taxon>
        <taxon>Bacteroidia</taxon>
        <taxon>Bacteroidales</taxon>
        <taxon>Bacteroidaceae</taxon>
        <taxon>Bacteroides</taxon>
    </lineage>
</organism>
<reference evidence="1 2" key="1">
    <citation type="submission" date="2012-02" db="EMBL/GenBank/DDBJ databases">
        <title>The Genome Sequence of Bacteroides fragilis CL07T12C05.</title>
        <authorList>
            <consortium name="The Broad Institute Genome Sequencing Platform"/>
            <person name="Earl A."/>
            <person name="Ward D."/>
            <person name="Feldgarden M."/>
            <person name="Gevers D."/>
            <person name="Zitomersky N.L."/>
            <person name="Coyne M.J."/>
            <person name="Comstock L.E."/>
            <person name="Young S.K."/>
            <person name="Zeng Q."/>
            <person name="Gargeya S."/>
            <person name="Fitzgerald M."/>
            <person name="Haas B."/>
            <person name="Abouelleil A."/>
            <person name="Alvarado L."/>
            <person name="Arachchi H.M."/>
            <person name="Berlin A."/>
            <person name="Chapman S.B."/>
            <person name="Gearin G."/>
            <person name="Goldberg J."/>
            <person name="Griggs A."/>
            <person name="Gujja S."/>
            <person name="Hansen M."/>
            <person name="Heiman D."/>
            <person name="Howarth C."/>
            <person name="Larimer J."/>
            <person name="Lui A."/>
            <person name="MacDonald P.J.P."/>
            <person name="McCowen C."/>
            <person name="Montmayeur A."/>
            <person name="Murphy C."/>
            <person name="Neiman D."/>
            <person name="Pearson M."/>
            <person name="Priest M."/>
            <person name="Roberts A."/>
            <person name="Saif S."/>
            <person name="Shea T."/>
            <person name="Sisk P."/>
            <person name="Stolte C."/>
            <person name="Sykes S."/>
            <person name="Wortman J."/>
            <person name="Nusbaum C."/>
            <person name="Birren B."/>
        </authorList>
    </citation>
    <scope>NUCLEOTIDE SEQUENCE [LARGE SCALE GENOMIC DNA]</scope>
    <source>
        <strain evidence="1 2">CL07T12C05</strain>
    </source>
</reference>